<dbReference type="RefSeq" id="WP_203170128.1">
    <property type="nucleotide sequence ID" value="NZ_JAEVLS010000006.1"/>
</dbReference>
<reference evidence="2 3" key="1">
    <citation type="journal article" date="2021" name="Int. J. Syst. Evol. Microbiol.">
        <title>Steroidobacter gossypii sp. nov., isolated from soil of cotton cropping field.</title>
        <authorList>
            <person name="Huang R."/>
            <person name="Yang S."/>
            <person name="Zhen C."/>
            <person name="Liu W."/>
        </authorList>
    </citation>
    <scope>NUCLEOTIDE SEQUENCE [LARGE SCALE GENOMIC DNA]</scope>
    <source>
        <strain evidence="2 3">S1-65</strain>
    </source>
</reference>
<keyword evidence="1" id="KW-0732">Signal</keyword>
<dbReference type="InterPro" id="IPR025293">
    <property type="entry name" value="YfiR/HmsC-like"/>
</dbReference>
<organism evidence="2 3">
    <name type="scientific">Steroidobacter gossypii</name>
    <dbReference type="NCBI Taxonomy" id="2805490"/>
    <lineage>
        <taxon>Bacteria</taxon>
        <taxon>Pseudomonadati</taxon>
        <taxon>Pseudomonadota</taxon>
        <taxon>Gammaproteobacteria</taxon>
        <taxon>Steroidobacterales</taxon>
        <taxon>Steroidobacteraceae</taxon>
        <taxon>Steroidobacter</taxon>
    </lineage>
</organism>
<keyword evidence="3" id="KW-1185">Reference proteome</keyword>
<evidence type="ECO:0000256" key="1">
    <source>
        <dbReference type="SAM" id="SignalP"/>
    </source>
</evidence>
<dbReference type="Proteomes" id="UP000661077">
    <property type="component" value="Unassembled WGS sequence"/>
</dbReference>
<dbReference type="Pfam" id="PF13689">
    <property type="entry name" value="DUF4154"/>
    <property type="match status" value="1"/>
</dbReference>
<dbReference type="EMBL" id="JAEVLS010000006">
    <property type="protein sequence ID" value="MBM0108021.1"/>
    <property type="molecule type" value="Genomic_DNA"/>
</dbReference>
<proteinExistence type="predicted"/>
<comment type="caution">
    <text evidence="2">The sequence shown here is derived from an EMBL/GenBank/DDBJ whole genome shotgun (WGS) entry which is preliminary data.</text>
</comment>
<protein>
    <submittedName>
        <fullName evidence="2">YfiR family protein</fullName>
    </submittedName>
</protein>
<sequence>MSFHLHILSALAALMATAMSARADAVLQRETQFKAAYLFNFAKFVEWPAGVATDTVTICFIGGAGVYQELASGIENKRVGSRRLVALQLTDSQAADACNAVYVEAPLPASINSFAGRPVLTVSNAADFAANGGMIELFTENHRLRFLINVESAERVGLRISSDLLKLAAGVRRKPR</sequence>
<feature type="chain" id="PRO_5045283720" evidence="1">
    <location>
        <begin position="24"/>
        <end position="176"/>
    </location>
</feature>
<name>A0ABS1X472_9GAMM</name>
<accession>A0ABS1X472</accession>
<evidence type="ECO:0000313" key="3">
    <source>
        <dbReference type="Proteomes" id="UP000661077"/>
    </source>
</evidence>
<feature type="signal peptide" evidence="1">
    <location>
        <begin position="1"/>
        <end position="23"/>
    </location>
</feature>
<gene>
    <name evidence="2" type="ORF">JM946_25095</name>
</gene>
<evidence type="ECO:0000313" key="2">
    <source>
        <dbReference type="EMBL" id="MBM0108021.1"/>
    </source>
</evidence>